<name>X1DK91_9ZZZZ</name>
<dbReference type="PANTHER" id="PTHR33932">
    <property type="entry name" value="NA(+)/H(+) ANTIPORTER SUBUNIT B"/>
    <property type="match status" value="1"/>
</dbReference>
<evidence type="ECO:0000256" key="3">
    <source>
        <dbReference type="ARBA" id="ARBA00022692"/>
    </source>
</evidence>
<keyword evidence="3 7" id="KW-0812">Transmembrane</keyword>
<feature type="transmembrane region" description="Helical" evidence="7">
    <location>
        <begin position="130"/>
        <end position="161"/>
    </location>
</feature>
<dbReference type="Pfam" id="PF04039">
    <property type="entry name" value="MnhB"/>
    <property type="match status" value="1"/>
</dbReference>
<evidence type="ECO:0000256" key="4">
    <source>
        <dbReference type="ARBA" id="ARBA00022989"/>
    </source>
</evidence>
<evidence type="ECO:0000256" key="1">
    <source>
        <dbReference type="ARBA" id="ARBA00004651"/>
    </source>
</evidence>
<feature type="transmembrane region" description="Helical" evidence="7">
    <location>
        <begin position="61"/>
        <end position="78"/>
    </location>
</feature>
<dbReference type="InterPro" id="IPR007182">
    <property type="entry name" value="MnhB"/>
</dbReference>
<proteinExistence type="predicted"/>
<feature type="transmembrane region" description="Helical" evidence="7">
    <location>
        <begin position="98"/>
        <end position="118"/>
    </location>
</feature>
<evidence type="ECO:0000313" key="9">
    <source>
        <dbReference type="EMBL" id="GAH21316.1"/>
    </source>
</evidence>
<dbReference type="AlphaFoldDB" id="X1DK91"/>
<dbReference type="GO" id="GO:0005886">
    <property type="term" value="C:plasma membrane"/>
    <property type="evidence" value="ECO:0007669"/>
    <property type="project" value="UniProtKB-SubCell"/>
</dbReference>
<evidence type="ECO:0000259" key="8">
    <source>
        <dbReference type="Pfam" id="PF04039"/>
    </source>
</evidence>
<comment type="caution">
    <text evidence="9">The sequence shown here is derived from an EMBL/GenBank/DDBJ whole genome shotgun (WGS) entry which is preliminary data.</text>
</comment>
<evidence type="ECO:0000256" key="2">
    <source>
        <dbReference type="ARBA" id="ARBA00022475"/>
    </source>
</evidence>
<feature type="region of interest" description="Disordered" evidence="6">
    <location>
        <begin position="1"/>
        <end position="20"/>
    </location>
</feature>
<accession>X1DK91</accession>
<organism evidence="9">
    <name type="scientific">marine sediment metagenome</name>
    <dbReference type="NCBI Taxonomy" id="412755"/>
    <lineage>
        <taxon>unclassified sequences</taxon>
        <taxon>metagenomes</taxon>
        <taxon>ecological metagenomes</taxon>
    </lineage>
</organism>
<feature type="domain" description="Na+/H+ antiporter MnhB subunit-related protein" evidence="8">
    <location>
        <begin position="30"/>
        <end position="151"/>
    </location>
</feature>
<dbReference type="InterPro" id="IPR050622">
    <property type="entry name" value="CPA3_antiporter_subunitB"/>
</dbReference>
<evidence type="ECO:0000256" key="7">
    <source>
        <dbReference type="SAM" id="Phobius"/>
    </source>
</evidence>
<evidence type="ECO:0000256" key="6">
    <source>
        <dbReference type="SAM" id="MobiDB-lite"/>
    </source>
</evidence>
<keyword evidence="5 7" id="KW-0472">Membrane</keyword>
<keyword evidence="4 7" id="KW-1133">Transmembrane helix</keyword>
<feature type="transmembrane region" description="Helical" evidence="7">
    <location>
        <begin position="37"/>
        <end position="55"/>
    </location>
</feature>
<sequence>RGNGSLCRRPGNPSNLKRGGKEKMKGMTIIVKTITKFLSPLIILFGVYIVLHGHLTPGGGFPGGVMIASCFILLTLAYGKEIAYKKLKRSTSSVIESLGVLIFLILALLGIFVGGYFFLNFLPLGHPLKIISAGIIPLCYIGVGLEVAGAIFAVFLALVLFKAGEEKEKPQ</sequence>
<dbReference type="PANTHER" id="PTHR33932:SF4">
    <property type="entry name" value="NA(+)_H(+) ANTIPORTER SUBUNIT B"/>
    <property type="match status" value="1"/>
</dbReference>
<keyword evidence="2" id="KW-1003">Cell membrane</keyword>
<gene>
    <name evidence="9" type="ORF">S03H2_04600</name>
</gene>
<reference evidence="9" key="1">
    <citation type="journal article" date="2014" name="Front. Microbiol.">
        <title>High frequency of phylogenetically diverse reductive dehalogenase-homologous genes in deep subseafloor sedimentary metagenomes.</title>
        <authorList>
            <person name="Kawai M."/>
            <person name="Futagami T."/>
            <person name="Toyoda A."/>
            <person name="Takaki Y."/>
            <person name="Nishi S."/>
            <person name="Hori S."/>
            <person name="Arai W."/>
            <person name="Tsubouchi T."/>
            <person name="Morono Y."/>
            <person name="Uchiyama I."/>
            <person name="Ito T."/>
            <person name="Fujiyama A."/>
            <person name="Inagaki F."/>
            <person name="Takami H."/>
        </authorList>
    </citation>
    <scope>NUCLEOTIDE SEQUENCE</scope>
    <source>
        <strain evidence="9">Expedition CK06-06</strain>
    </source>
</reference>
<feature type="non-terminal residue" evidence="9">
    <location>
        <position position="1"/>
    </location>
</feature>
<dbReference type="NCBIfam" id="NF006248">
    <property type="entry name" value="PRK08386.1"/>
    <property type="match status" value="1"/>
</dbReference>
<dbReference type="EMBL" id="BARU01001842">
    <property type="protein sequence ID" value="GAH21316.1"/>
    <property type="molecule type" value="Genomic_DNA"/>
</dbReference>
<comment type="subcellular location">
    <subcellularLocation>
        <location evidence="1">Cell membrane</location>
        <topology evidence="1">Multi-pass membrane protein</topology>
    </subcellularLocation>
</comment>
<protein>
    <recommendedName>
        <fullName evidence="8">Na+/H+ antiporter MnhB subunit-related protein domain-containing protein</fullName>
    </recommendedName>
</protein>
<evidence type="ECO:0000256" key="5">
    <source>
        <dbReference type="ARBA" id="ARBA00023136"/>
    </source>
</evidence>